<feature type="chain" id="PRO_5039076662" description="Circadian input-output histidine kinase CikA" evidence="21">
    <location>
        <begin position="25"/>
        <end position="984"/>
    </location>
</feature>
<dbReference type="SMART" id="SM00448">
    <property type="entry name" value="REC"/>
    <property type="match status" value="2"/>
</dbReference>
<dbReference type="FunFam" id="3.30.565.10:FF:000010">
    <property type="entry name" value="Sensor histidine kinase RcsC"/>
    <property type="match status" value="1"/>
</dbReference>
<dbReference type="InterPro" id="IPR011006">
    <property type="entry name" value="CheY-like_superfamily"/>
</dbReference>
<reference evidence="25 26" key="1">
    <citation type="submission" date="2016-10" db="EMBL/GenBank/DDBJ databases">
        <authorList>
            <person name="de Groot N.N."/>
        </authorList>
    </citation>
    <scope>NUCLEOTIDE SEQUENCE [LARGE SCALE GENOMIC DNA]</scope>
    <source>
        <strain evidence="25 26">CGMCC 4.3143</strain>
    </source>
</reference>
<feature type="domain" description="Histidine kinase" evidence="22">
    <location>
        <begin position="416"/>
        <end position="632"/>
    </location>
</feature>
<dbReference type="Pfam" id="PF00672">
    <property type="entry name" value="HAMP"/>
    <property type="match status" value="1"/>
</dbReference>
<evidence type="ECO:0000256" key="9">
    <source>
        <dbReference type="ARBA" id="ARBA00022741"/>
    </source>
</evidence>
<evidence type="ECO:0000259" key="24">
    <source>
        <dbReference type="PROSITE" id="PS50885"/>
    </source>
</evidence>
<comment type="subunit">
    <text evidence="15">At low DSF concentrations, interacts with RpfF.</text>
</comment>
<feature type="domain" description="Response regulatory" evidence="23">
    <location>
        <begin position="651"/>
        <end position="753"/>
    </location>
</feature>
<dbReference type="InterPro" id="IPR005467">
    <property type="entry name" value="His_kinase_dom"/>
</dbReference>
<name>A0A1G7E2B5_PSEOR</name>
<evidence type="ECO:0000256" key="11">
    <source>
        <dbReference type="ARBA" id="ARBA00022840"/>
    </source>
</evidence>
<dbReference type="InterPro" id="IPR003594">
    <property type="entry name" value="HATPase_dom"/>
</dbReference>
<keyword evidence="12 20" id="KW-1133">Transmembrane helix</keyword>
<evidence type="ECO:0000256" key="4">
    <source>
        <dbReference type="ARBA" id="ARBA00012438"/>
    </source>
</evidence>
<dbReference type="InterPro" id="IPR036641">
    <property type="entry name" value="HPT_dom_sf"/>
</dbReference>
<evidence type="ECO:0000256" key="13">
    <source>
        <dbReference type="ARBA" id="ARBA00023012"/>
    </source>
</evidence>
<feature type="modified residue" description="4-aspartylphosphate" evidence="18">
    <location>
        <position position="812"/>
    </location>
</feature>
<keyword evidence="9" id="KW-0547">Nucleotide-binding</keyword>
<evidence type="ECO:0000259" key="22">
    <source>
        <dbReference type="PROSITE" id="PS50109"/>
    </source>
</evidence>
<dbReference type="SUPFAM" id="SSF158472">
    <property type="entry name" value="HAMP domain-like"/>
    <property type="match status" value="1"/>
</dbReference>
<feature type="compositionally biased region" description="Pro residues" evidence="19">
    <location>
        <begin position="883"/>
        <end position="895"/>
    </location>
</feature>
<feature type="signal peptide" evidence="21">
    <location>
        <begin position="1"/>
        <end position="24"/>
    </location>
</feature>
<evidence type="ECO:0000313" key="25">
    <source>
        <dbReference type="EMBL" id="SDE57515.1"/>
    </source>
</evidence>
<dbReference type="SMART" id="SM00304">
    <property type="entry name" value="HAMP"/>
    <property type="match status" value="1"/>
</dbReference>
<evidence type="ECO:0000256" key="21">
    <source>
        <dbReference type="SAM" id="SignalP"/>
    </source>
</evidence>
<dbReference type="SUPFAM" id="SSF52172">
    <property type="entry name" value="CheY-like"/>
    <property type="match status" value="2"/>
</dbReference>
<dbReference type="InterPro" id="IPR003660">
    <property type="entry name" value="HAMP_dom"/>
</dbReference>
<dbReference type="FunFam" id="1.10.287.130:FF:000002">
    <property type="entry name" value="Two-component osmosensing histidine kinase"/>
    <property type="match status" value="1"/>
</dbReference>
<dbReference type="SUPFAM" id="SSF55781">
    <property type="entry name" value="GAF domain-like"/>
    <property type="match status" value="1"/>
</dbReference>
<keyword evidence="6 18" id="KW-0597">Phosphoprotein</keyword>
<dbReference type="PANTHER" id="PTHR45339:SF1">
    <property type="entry name" value="HYBRID SIGNAL TRANSDUCTION HISTIDINE KINASE J"/>
    <property type="match status" value="1"/>
</dbReference>
<evidence type="ECO:0000256" key="18">
    <source>
        <dbReference type="PROSITE-ProRule" id="PRU00169"/>
    </source>
</evidence>
<dbReference type="Pfam" id="PF02518">
    <property type="entry name" value="HATPase_c"/>
    <property type="match status" value="1"/>
</dbReference>
<dbReference type="SUPFAM" id="SSF47226">
    <property type="entry name" value="Histidine-containing phosphotransfer domain, HPT domain"/>
    <property type="match status" value="1"/>
</dbReference>
<evidence type="ECO:0000256" key="2">
    <source>
        <dbReference type="ARBA" id="ARBA00004651"/>
    </source>
</evidence>
<dbReference type="EC" id="2.7.13.3" evidence="4"/>
<comment type="similarity">
    <text evidence="3">In the N-terminal section; belongs to the phytochrome family.</text>
</comment>
<dbReference type="Gene3D" id="3.40.50.2300">
    <property type="match status" value="2"/>
</dbReference>
<dbReference type="Pfam" id="PF00512">
    <property type="entry name" value="HisKA"/>
    <property type="match status" value="1"/>
</dbReference>
<evidence type="ECO:0000313" key="26">
    <source>
        <dbReference type="Proteomes" id="UP000198967"/>
    </source>
</evidence>
<dbReference type="Gene3D" id="3.30.565.10">
    <property type="entry name" value="Histidine kinase-like ATPase, C-terminal domain"/>
    <property type="match status" value="1"/>
</dbReference>
<keyword evidence="26" id="KW-1185">Reference proteome</keyword>
<feature type="domain" description="HAMP" evidence="24">
    <location>
        <begin position="217"/>
        <end position="269"/>
    </location>
</feature>
<comment type="subcellular location">
    <subcellularLocation>
        <location evidence="2">Cell membrane</location>
        <topology evidence="2">Multi-pass membrane protein</topology>
    </subcellularLocation>
</comment>
<evidence type="ECO:0000256" key="20">
    <source>
        <dbReference type="SAM" id="Phobius"/>
    </source>
</evidence>
<dbReference type="Gene3D" id="1.10.287.130">
    <property type="match status" value="1"/>
</dbReference>
<keyword evidence="10 25" id="KW-0418">Kinase</keyword>
<keyword evidence="11" id="KW-0067">ATP-binding</keyword>
<dbReference type="SUPFAM" id="SSF47384">
    <property type="entry name" value="Homodimeric domain of signal transducing histidine kinase"/>
    <property type="match status" value="1"/>
</dbReference>
<dbReference type="AlphaFoldDB" id="A0A1G7E2B5"/>
<dbReference type="SMART" id="SM00387">
    <property type="entry name" value="HATPase_c"/>
    <property type="match status" value="1"/>
</dbReference>
<dbReference type="SUPFAM" id="SSF55874">
    <property type="entry name" value="ATPase domain of HSP90 chaperone/DNA topoisomerase II/histidine kinase"/>
    <property type="match status" value="1"/>
</dbReference>
<evidence type="ECO:0000256" key="6">
    <source>
        <dbReference type="ARBA" id="ARBA00022553"/>
    </source>
</evidence>
<dbReference type="Proteomes" id="UP000198967">
    <property type="component" value="Unassembled WGS sequence"/>
</dbReference>
<keyword evidence="21" id="KW-0732">Signal</keyword>
<dbReference type="InterPro" id="IPR004358">
    <property type="entry name" value="Sig_transdc_His_kin-like_C"/>
</dbReference>
<keyword evidence="5" id="KW-1003">Cell membrane</keyword>
<dbReference type="CDD" id="cd00156">
    <property type="entry name" value="REC"/>
    <property type="match status" value="1"/>
</dbReference>
<dbReference type="GO" id="GO:0005524">
    <property type="term" value="F:ATP binding"/>
    <property type="evidence" value="ECO:0007669"/>
    <property type="project" value="UniProtKB-KW"/>
</dbReference>
<evidence type="ECO:0000256" key="14">
    <source>
        <dbReference type="ARBA" id="ARBA00023136"/>
    </source>
</evidence>
<dbReference type="CDD" id="cd06225">
    <property type="entry name" value="HAMP"/>
    <property type="match status" value="1"/>
</dbReference>
<organism evidence="25 26">
    <name type="scientific">Pseudonocardia oroxyli</name>
    <dbReference type="NCBI Taxonomy" id="366584"/>
    <lineage>
        <taxon>Bacteria</taxon>
        <taxon>Bacillati</taxon>
        <taxon>Actinomycetota</taxon>
        <taxon>Actinomycetes</taxon>
        <taxon>Pseudonocardiales</taxon>
        <taxon>Pseudonocardiaceae</taxon>
        <taxon>Pseudonocardia</taxon>
    </lineage>
</organism>
<feature type="domain" description="Response regulatory" evidence="23">
    <location>
        <begin position="763"/>
        <end position="876"/>
    </location>
</feature>
<sequence length="984" mass="103743">MGLGAVLLAVVLLVSLAAEQSMQAATAAEQRRTESLRLAYELRQTSDDLTRMARSYVATGDPRYLDWFREILAIRAGTAPRPVDYDGIYWDVVSDTGVRPTPFDPPVAFTTLAARAGFTPQEQALLATARERSDALAQIEERAFRERDQALLYDSAYLHAKNEIMDPIGQVIALVDARTAQETAAAATQARGWSAAAITVALLLLAGMAVLVVWTRRAVLRPVGALDAATERIAAGEADVHAPVQGVGEISALARRFNAMAERVRAREADLRLLHRVAATAHRATDLDTATREVLALVCGHTGWPQGRATLDGLVVEHGTLAVDPALVERVRAADAPVWAGSAVGIPVRVGSGPVGVLEFVAGRRTERDPAQLGLLTDVAAQLGQVVDRVRTADALVGAAEAAEAANRAKSAFLAAMSHEIRTPMNAVIGMSGLLLDTDLAAEQRQLAEIVRDSAHGLLLLINDILDFSKIEAGRLDLERAPVHVGECVEGALDLVSADAAAKGLDLLCVLEPGTPEALLGDVTRIRQVLLNLLSNAVKFTAAGEVVVTVGRRDGEWRFTVRDTGIGIPADRLDAIFDAFTQVDASTARRYGGTGLGLAICRRLCELMGGAVTARSTPGVGTTVTFTVRAPAATAARRDPVPDDGGLRGLRALVVDDHPGTLRQLRRRLGGWGVDVVEASSAAAALRRLDERRFDVAVVDGPQWAAAVRDARPDMPVVLLTALTRLPTDRGFAAVVAKPVRPAPLYRALADAPAEPVPPGTPRILVAEDHPVNQRLVLLLLHRLGQRADLAGNGLEAVAAVRERPYDVVLMDVRMPELDGLAATRRIRALPGPQPWIVAVTAEPGGRAACLAAGMDDHLTKPLVAAELAQALSRSAARRSPGPAAPPAPPSPAPLDPAALERLRALAGPDLHGLVEDFLAEAPVLVEALGTPDSAAAARAAHTLAGLAETFGATALAALCRADTPEQARVAAALQQVSAHLADV</sequence>
<proteinExistence type="inferred from homology"/>
<dbReference type="PROSITE" id="PS50109">
    <property type="entry name" value="HIS_KIN"/>
    <property type="match status" value="1"/>
</dbReference>
<dbReference type="PANTHER" id="PTHR45339">
    <property type="entry name" value="HYBRID SIGNAL TRANSDUCTION HISTIDINE KINASE J"/>
    <property type="match status" value="1"/>
</dbReference>
<dbReference type="PRINTS" id="PR00344">
    <property type="entry name" value="BCTRLSENSOR"/>
</dbReference>
<feature type="transmembrane region" description="Helical" evidence="20">
    <location>
        <begin position="193"/>
        <end position="214"/>
    </location>
</feature>
<dbReference type="CDD" id="cd00082">
    <property type="entry name" value="HisKA"/>
    <property type="match status" value="1"/>
</dbReference>
<comment type="catalytic activity">
    <reaction evidence="1">
        <text>ATP + protein L-histidine = ADP + protein N-phospho-L-histidine.</text>
        <dbReference type="EC" id="2.7.13.3"/>
    </reaction>
</comment>
<keyword evidence="7" id="KW-0808">Transferase</keyword>
<evidence type="ECO:0000259" key="23">
    <source>
        <dbReference type="PROSITE" id="PS50110"/>
    </source>
</evidence>
<dbReference type="CDD" id="cd17546">
    <property type="entry name" value="REC_hyHK_CKI1_RcsC-like"/>
    <property type="match status" value="1"/>
</dbReference>
<dbReference type="GO" id="GO:0000155">
    <property type="term" value="F:phosphorelay sensor kinase activity"/>
    <property type="evidence" value="ECO:0007669"/>
    <property type="project" value="InterPro"/>
</dbReference>
<evidence type="ECO:0000256" key="12">
    <source>
        <dbReference type="ARBA" id="ARBA00022989"/>
    </source>
</evidence>
<evidence type="ECO:0000256" key="3">
    <source>
        <dbReference type="ARBA" id="ARBA00006402"/>
    </source>
</evidence>
<dbReference type="Gene3D" id="1.20.120.160">
    <property type="entry name" value="HPT domain"/>
    <property type="match status" value="1"/>
</dbReference>
<dbReference type="PROSITE" id="PS50110">
    <property type="entry name" value="RESPONSE_REGULATORY"/>
    <property type="match status" value="2"/>
</dbReference>
<dbReference type="PROSITE" id="PS50885">
    <property type="entry name" value="HAMP"/>
    <property type="match status" value="1"/>
</dbReference>
<evidence type="ECO:0000256" key="5">
    <source>
        <dbReference type="ARBA" id="ARBA00022475"/>
    </source>
</evidence>
<feature type="region of interest" description="Disordered" evidence="19">
    <location>
        <begin position="875"/>
        <end position="896"/>
    </location>
</feature>
<evidence type="ECO:0000256" key="19">
    <source>
        <dbReference type="SAM" id="MobiDB-lite"/>
    </source>
</evidence>
<evidence type="ECO:0000256" key="8">
    <source>
        <dbReference type="ARBA" id="ARBA00022692"/>
    </source>
</evidence>
<accession>A0A1G7E2B5</accession>
<keyword evidence="8 20" id="KW-0812">Transmembrane</keyword>
<keyword evidence="13" id="KW-0902">Two-component regulatory system</keyword>
<evidence type="ECO:0000256" key="17">
    <source>
        <dbReference type="ARBA" id="ARBA00074306"/>
    </source>
</evidence>
<dbReference type="CDD" id="cd16922">
    <property type="entry name" value="HATPase_EvgS-ArcB-TorS-like"/>
    <property type="match status" value="1"/>
</dbReference>
<dbReference type="Gene3D" id="6.10.340.10">
    <property type="match status" value="1"/>
</dbReference>
<evidence type="ECO:0000256" key="16">
    <source>
        <dbReference type="ARBA" id="ARBA00068150"/>
    </source>
</evidence>
<dbReference type="InterPro" id="IPR008207">
    <property type="entry name" value="Sig_transdc_His_kin_Hpt_dom"/>
</dbReference>
<dbReference type="InterPro" id="IPR036890">
    <property type="entry name" value="HATPase_C_sf"/>
</dbReference>
<gene>
    <name evidence="25" type="ORF">SAMN05216377_101221</name>
</gene>
<feature type="modified residue" description="4-aspartylphosphate" evidence="18">
    <location>
        <position position="700"/>
    </location>
</feature>
<evidence type="ECO:0000256" key="15">
    <source>
        <dbReference type="ARBA" id="ARBA00064003"/>
    </source>
</evidence>
<dbReference type="Pfam" id="PF00072">
    <property type="entry name" value="Response_reg"/>
    <property type="match status" value="2"/>
</dbReference>
<dbReference type="STRING" id="366584.SAMN05216377_101221"/>
<evidence type="ECO:0000256" key="10">
    <source>
        <dbReference type="ARBA" id="ARBA00022777"/>
    </source>
</evidence>
<dbReference type="InterPro" id="IPR003661">
    <property type="entry name" value="HisK_dim/P_dom"/>
</dbReference>
<dbReference type="InterPro" id="IPR036097">
    <property type="entry name" value="HisK_dim/P_sf"/>
</dbReference>
<dbReference type="GO" id="GO:0005886">
    <property type="term" value="C:plasma membrane"/>
    <property type="evidence" value="ECO:0007669"/>
    <property type="project" value="UniProtKB-SubCell"/>
</dbReference>
<evidence type="ECO:0000256" key="1">
    <source>
        <dbReference type="ARBA" id="ARBA00000085"/>
    </source>
</evidence>
<protein>
    <recommendedName>
        <fullName evidence="17">Circadian input-output histidine kinase CikA</fullName>
        <ecNumber evidence="4">2.7.13.3</ecNumber>
    </recommendedName>
    <alternativeName>
        <fullName evidence="16">Sensory/regulatory protein RpfC</fullName>
    </alternativeName>
</protein>
<evidence type="ECO:0000256" key="7">
    <source>
        <dbReference type="ARBA" id="ARBA00022679"/>
    </source>
</evidence>
<dbReference type="EMBL" id="FNBE01000001">
    <property type="protein sequence ID" value="SDE57515.1"/>
    <property type="molecule type" value="Genomic_DNA"/>
</dbReference>
<dbReference type="InterPro" id="IPR001789">
    <property type="entry name" value="Sig_transdc_resp-reg_receiver"/>
</dbReference>
<keyword evidence="14 20" id="KW-0472">Membrane</keyword>
<dbReference type="Pfam" id="PF01627">
    <property type="entry name" value="Hpt"/>
    <property type="match status" value="1"/>
</dbReference>
<dbReference type="SMART" id="SM00388">
    <property type="entry name" value="HisKA"/>
    <property type="match status" value="1"/>
</dbReference>